<protein>
    <submittedName>
        <fullName evidence="2">Uncharacterized protein</fullName>
    </submittedName>
</protein>
<dbReference type="RefSeq" id="WP_099392723.1">
    <property type="nucleotide sequence ID" value="NZ_PDYF01000077.1"/>
</dbReference>
<organism evidence="2 3">
    <name type="scientific">Pseudobutyrivibrio ruminis</name>
    <dbReference type="NCBI Taxonomy" id="46206"/>
    <lineage>
        <taxon>Bacteria</taxon>
        <taxon>Bacillati</taxon>
        <taxon>Bacillota</taxon>
        <taxon>Clostridia</taxon>
        <taxon>Lachnospirales</taxon>
        <taxon>Lachnospiraceae</taxon>
        <taxon>Pseudobutyrivibrio</taxon>
    </lineage>
</organism>
<evidence type="ECO:0000313" key="2">
    <source>
        <dbReference type="EMBL" id="PHU33831.1"/>
    </source>
</evidence>
<reference evidence="2 3" key="1">
    <citation type="submission" date="2017-10" db="EMBL/GenBank/DDBJ databases">
        <title>Resolving the taxonomy of Roseburia spp., Eubacterium rectale and Agathobacter spp. through phylogenomic analysis.</title>
        <authorList>
            <person name="Sheridan P.O."/>
            <person name="Walker A.W."/>
            <person name="Duncan S.H."/>
            <person name="Scott K.P."/>
            <person name="Toole P.W.O."/>
            <person name="Luis P."/>
            <person name="Flint H.J."/>
        </authorList>
    </citation>
    <scope>NUCLEOTIDE SEQUENCE [LARGE SCALE GENOMIC DNA]</scope>
    <source>
        <strain evidence="2 3">JK626</strain>
    </source>
</reference>
<sequence>MTKKKERVERSREERKAEKERKRLIKEANRMLISAPKKSANSMGFLSFDPSGAFCFDGGRWVKVFEVTGSIRGAVKAALKVKSRIRITERIAPAKGESHTARAFVSLIAEGDIYEPVREQFEADEVILQEMIGVRSLTVDEAIKVILMQLGGEKRSFSYASFVRAKRDLLKEISPEIVEERDHFQIEGSFGMSMFFMEYPDEASGDALSLLKELGCPVFVTFDLVGISDLDKEDYVRTLEKRYSRTLNRDSVQDFLNVSGQLTFLCDSKDAMEIIKKTVDTIFARAGFLISPVFGGQKDSFLSQISLGLLDYKNLRNVGVETMNEIFRREYGGNQNEVRADEDV</sequence>
<name>A0A2G3DSA1_9FIRM</name>
<accession>A0A2G3DSA1</accession>
<feature type="region of interest" description="Disordered" evidence="1">
    <location>
        <begin position="1"/>
        <end position="21"/>
    </location>
</feature>
<dbReference type="Proteomes" id="UP000225889">
    <property type="component" value="Unassembled WGS sequence"/>
</dbReference>
<dbReference type="EMBL" id="PDYF01000077">
    <property type="protein sequence ID" value="PHU33831.1"/>
    <property type="molecule type" value="Genomic_DNA"/>
</dbReference>
<evidence type="ECO:0000256" key="1">
    <source>
        <dbReference type="SAM" id="MobiDB-lite"/>
    </source>
</evidence>
<gene>
    <name evidence="2" type="ORF">CSX01_13225</name>
</gene>
<proteinExistence type="predicted"/>
<comment type="caution">
    <text evidence="2">The sequence shown here is derived from an EMBL/GenBank/DDBJ whole genome shotgun (WGS) entry which is preliminary data.</text>
</comment>
<dbReference type="AlphaFoldDB" id="A0A2G3DSA1"/>
<evidence type="ECO:0000313" key="3">
    <source>
        <dbReference type="Proteomes" id="UP000225889"/>
    </source>
</evidence>
<reference evidence="2 3" key="2">
    <citation type="submission" date="2017-10" db="EMBL/GenBank/DDBJ databases">
        <authorList>
            <person name="Banno H."/>
            <person name="Chua N.-H."/>
        </authorList>
    </citation>
    <scope>NUCLEOTIDE SEQUENCE [LARGE SCALE GENOMIC DNA]</scope>
    <source>
        <strain evidence="2 3">JK626</strain>
    </source>
</reference>